<name>A0A1X7K7S4_9MICO</name>
<evidence type="ECO:0000259" key="2">
    <source>
        <dbReference type="Pfam" id="PF08327"/>
    </source>
</evidence>
<comment type="similarity">
    <text evidence="1">Belongs to the AHA1 family.</text>
</comment>
<dbReference type="SUPFAM" id="SSF55961">
    <property type="entry name" value="Bet v1-like"/>
    <property type="match status" value="1"/>
</dbReference>
<protein>
    <submittedName>
        <fullName evidence="3">Activator of Hsp90 ATPase homolog 1-like protein</fullName>
    </submittedName>
</protein>
<dbReference type="AlphaFoldDB" id="A0A1X7K7S4"/>
<gene>
    <name evidence="3" type="ORF">SAMN06296010_2154</name>
</gene>
<evidence type="ECO:0000313" key="3">
    <source>
        <dbReference type="EMBL" id="SMG36458.1"/>
    </source>
</evidence>
<sequence>MVFDANAVPMAPRRVVESRIEVVFSPAVVWHCLVDPVLLDGWLGHVLTDGRVGSRFAVVWPLGEPHEADWFGTIDESEPLRRLTVRFDRCTRVEFDIAAVHPADPRSCAVIVRHEAFLTSPEERAVRAFWSDRLRDLSELLHGRPVDWDRAE</sequence>
<organism evidence="3 4">
    <name type="scientific">Agreia pratensis</name>
    <dbReference type="NCBI Taxonomy" id="150121"/>
    <lineage>
        <taxon>Bacteria</taxon>
        <taxon>Bacillati</taxon>
        <taxon>Actinomycetota</taxon>
        <taxon>Actinomycetes</taxon>
        <taxon>Micrococcales</taxon>
        <taxon>Microbacteriaceae</taxon>
        <taxon>Agreia</taxon>
    </lineage>
</organism>
<dbReference type="Proteomes" id="UP000193244">
    <property type="component" value="Unassembled WGS sequence"/>
</dbReference>
<dbReference type="Gene3D" id="3.30.530.20">
    <property type="match status" value="1"/>
</dbReference>
<feature type="domain" description="Activator of Hsp90 ATPase homologue 1/2-like C-terminal" evidence="2">
    <location>
        <begin position="25"/>
        <end position="141"/>
    </location>
</feature>
<proteinExistence type="inferred from homology"/>
<dbReference type="EMBL" id="FXAY01000003">
    <property type="protein sequence ID" value="SMG36458.1"/>
    <property type="molecule type" value="Genomic_DNA"/>
</dbReference>
<reference evidence="4" key="1">
    <citation type="submission" date="2017-04" db="EMBL/GenBank/DDBJ databases">
        <authorList>
            <person name="Varghese N."/>
            <person name="Submissions S."/>
        </authorList>
    </citation>
    <scope>NUCLEOTIDE SEQUENCE [LARGE SCALE GENOMIC DNA]</scope>
    <source>
        <strain evidence="4">VKM Ac-2510</strain>
    </source>
</reference>
<evidence type="ECO:0000313" key="4">
    <source>
        <dbReference type="Proteomes" id="UP000193244"/>
    </source>
</evidence>
<accession>A0A1X7K7S4</accession>
<dbReference type="InterPro" id="IPR023393">
    <property type="entry name" value="START-like_dom_sf"/>
</dbReference>
<dbReference type="InterPro" id="IPR013538">
    <property type="entry name" value="ASHA1/2-like_C"/>
</dbReference>
<dbReference type="Pfam" id="PF08327">
    <property type="entry name" value="AHSA1"/>
    <property type="match status" value="1"/>
</dbReference>
<dbReference type="RefSeq" id="WP_085485798.1">
    <property type="nucleotide sequence ID" value="NZ_FXAY01000003.1"/>
</dbReference>
<evidence type="ECO:0000256" key="1">
    <source>
        <dbReference type="ARBA" id="ARBA00006817"/>
    </source>
</evidence>
<dbReference type="OrthoDB" id="5110730at2"/>
<dbReference type="STRING" id="150121.SAMN06296010_2154"/>
<keyword evidence="4" id="KW-1185">Reference proteome</keyword>